<dbReference type="InterPro" id="IPR002350">
    <property type="entry name" value="Kazal_dom"/>
</dbReference>
<keyword evidence="1" id="KW-0732">Signal</keyword>
<reference evidence="3" key="1">
    <citation type="submission" date="2021-12" db="EMBL/GenBank/DDBJ databases">
        <authorList>
            <person name="King R."/>
        </authorList>
    </citation>
    <scope>NUCLEOTIDE SEQUENCE</scope>
</reference>
<evidence type="ECO:0000259" key="2">
    <source>
        <dbReference type="PROSITE" id="PS51465"/>
    </source>
</evidence>
<gene>
    <name evidence="3" type="ORF">CINC_LOCUS10931</name>
</gene>
<name>A0A9N8PZY3_CHRIL</name>
<evidence type="ECO:0000256" key="1">
    <source>
        <dbReference type="SAM" id="SignalP"/>
    </source>
</evidence>
<dbReference type="InterPro" id="IPR036058">
    <property type="entry name" value="Kazal_dom_sf"/>
</dbReference>
<dbReference type="PROSITE" id="PS51465">
    <property type="entry name" value="KAZAL_2"/>
    <property type="match status" value="1"/>
</dbReference>
<proteinExistence type="predicted"/>
<dbReference type="AlphaFoldDB" id="A0A9N8PZY3"/>
<dbReference type="CDD" id="cd00104">
    <property type="entry name" value="KAZAL_FS"/>
    <property type="match status" value="1"/>
</dbReference>
<organism evidence="3 4">
    <name type="scientific">Chrysodeixis includens</name>
    <name type="common">Soybean looper</name>
    <name type="synonym">Pseudoplusia includens</name>
    <dbReference type="NCBI Taxonomy" id="689277"/>
    <lineage>
        <taxon>Eukaryota</taxon>
        <taxon>Metazoa</taxon>
        <taxon>Ecdysozoa</taxon>
        <taxon>Arthropoda</taxon>
        <taxon>Hexapoda</taxon>
        <taxon>Insecta</taxon>
        <taxon>Pterygota</taxon>
        <taxon>Neoptera</taxon>
        <taxon>Endopterygota</taxon>
        <taxon>Lepidoptera</taxon>
        <taxon>Glossata</taxon>
        <taxon>Ditrysia</taxon>
        <taxon>Noctuoidea</taxon>
        <taxon>Noctuidae</taxon>
        <taxon>Plusiinae</taxon>
        <taxon>Chrysodeixis</taxon>
    </lineage>
</organism>
<feature type="chain" id="PRO_5040447693" description="Kazal-like domain-containing protein" evidence="1">
    <location>
        <begin position="21"/>
        <end position="122"/>
    </location>
</feature>
<dbReference type="SMART" id="SM00280">
    <property type="entry name" value="KAZAL"/>
    <property type="match status" value="1"/>
</dbReference>
<dbReference type="SUPFAM" id="SSF100895">
    <property type="entry name" value="Kazal-type serine protease inhibitors"/>
    <property type="match status" value="1"/>
</dbReference>
<dbReference type="Proteomes" id="UP001154114">
    <property type="component" value="Chromosome 5"/>
</dbReference>
<sequence>MWGKALTGLFLLLNISWSCARQTGCDERGPICGNDGKTYETMCTLIWARLDDTDLQVLHEGSCTVTAGSVLSSHKEELDTQTKIKSVMPYGWPPLGPIVQRLRNMLRSADENKSTAYSPQKT</sequence>
<dbReference type="EMBL" id="LR824008">
    <property type="protein sequence ID" value="CAD0196643.1"/>
    <property type="molecule type" value="Genomic_DNA"/>
</dbReference>
<feature type="signal peptide" evidence="1">
    <location>
        <begin position="1"/>
        <end position="20"/>
    </location>
</feature>
<keyword evidence="4" id="KW-1185">Reference proteome</keyword>
<feature type="domain" description="Kazal-like" evidence="2">
    <location>
        <begin position="18"/>
        <end position="65"/>
    </location>
</feature>
<dbReference type="Pfam" id="PF07648">
    <property type="entry name" value="Kazal_2"/>
    <property type="match status" value="1"/>
</dbReference>
<evidence type="ECO:0000313" key="4">
    <source>
        <dbReference type="Proteomes" id="UP001154114"/>
    </source>
</evidence>
<dbReference type="Gene3D" id="3.30.60.30">
    <property type="match status" value="1"/>
</dbReference>
<evidence type="ECO:0000313" key="3">
    <source>
        <dbReference type="EMBL" id="CAD0196643.1"/>
    </source>
</evidence>
<protein>
    <recommendedName>
        <fullName evidence="2">Kazal-like domain-containing protein</fullName>
    </recommendedName>
</protein>
<dbReference type="OrthoDB" id="126772at2759"/>
<accession>A0A9N8PZY3</accession>